<dbReference type="Pfam" id="PF01596">
    <property type="entry name" value="Methyltransf_3"/>
    <property type="match status" value="1"/>
</dbReference>
<dbReference type="EMBL" id="CP073767">
    <property type="protein sequence ID" value="UWZ55516.1"/>
    <property type="molecule type" value="Genomic_DNA"/>
</dbReference>
<gene>
    <name evidence="4" type="ORF">Daura_04595</name>
</gene>
<name>A0A9Q9IH09_9ACTN</name>
<dbReference type="Proteomes" id="UP001058003">
    <property type="component" value="Chromosome"/>
</dbReference>
<evidence type="ECO:0000313" key="5">
    <source>
        <dbReference type="Proteomes" id="UP001058003"/>
    </source>
</evidence>
<reference evidence="4" key="1">
    <citation type="submission" date="2021-04" db="EMBL/GenBank/DDBJ databases">
        <title>Dactylosporangium aurantiacum NRRL B-8018 full assembly.</title>
        <authorList>
            <person name="Hartkoorn R.C."/>
            <person name="Beaudoing E."/>
            <person name="Hot D."/>
        </authorList>
    </citation>
    <scope>NUCLEOTIDE SEQUENCE</scope>
    <source>
        <strain evidence="4">NRRL B-8018</strain>
    </source>
</reference>
<dbReference type="RefSeq" id="WP_033358363.1">
    <property type="nucleotide sequence ID" value="NZ_CP073767.1"/>
</dbReference>
<dbReference type="GO" id="GO:0032259">
    <property type="term" value="P:methylation"/>
    <property type="evidence" value="ECO:0007669"/>
    <property type="project" value="UniProtKB-KW"/>
</dbReference>
<accession>A0A9Q9IH09</accession>
<keyword evidence="5" id="KW-1185">Reference proteome</keyword>
<evidence type="ECO:0000256" key="2">
    <source>
        <dbReference type="ARBA" id="ARBA00022679"/>
    </source>
</evidence>
<dbReference type="Gene3D" id="3.40.50.150">
    <property type="entry name" value="Vaccinia Virus protein VP39"/>
    <property type="match status" value="1"/>
</dbReference>
<dbReference type="GO" id="GO:0008757">
    <property type="term" value="F:S-adenosylmethionine-dependent methyltransferase activity"/>
    <property type="evidence" value="ECO:0007669"/>
    <property type="project" value="TreeGrafter"/>
</dbReference>
<keyword evidence="3" id="KW-0949">S-adenosyl-L-methionine</keyword>
<evidence type="ECO:0000256" key="3">
    <source>
        <dbReference type="ARBA" id="ARBA00022691"/>
    </source>
</evidence>
<dbReference type="CDD" id="cd02440">
    <property type="entry name" value="AdoMet_MTases"/>
    <property type="match status" value="1"/>
</dbReference>
<dbReference type="InterPro" id="IPR029063">
    <property type="entry name" value="SAM-dependent_MTases_sf"/>
</dbReference>
<organism evidence="4 5">
    <name type="scientific">Dactylosporangium aurantiacum</name>
    <dbReference type="NCBI Taxonomy" id="35754"/>
    <lineage>
        <taxon>Bacteria</taxon>
        <taxon>Bacillati</taxon>
        <taxon>Actinomycetota</taxon>
        <taxon>Actinomycetes</taxon>
        <taxon>Micromonosporales</taxon>
        <taxon>Micromonosporaceae</taxon>
        <taxon>Dactylosporangium</taxon>
    </lineage>
</organism>
<dbReference type="InterPro" id="IPR050362">
    <property type="entry name" value="Cation-dep_OMT"/>
</dbReference>
<dbReference type="GO" id="GO:0008171">
    <property type="term" value="F:O-methyltransferase activity"/>
    <property type="evidence" value="ECO:0007669"/>
    <property type="project" value="InterPro"/>
</dbReference>
<dbReference type="OrthoDB" id="9799672at2"/>
<protein>
    <submittedName>
        <fullName evidence="4">O-methyltransferase</fullName>
    </submittedName>
</protein>
<keyword evidence="2" id="KW-0808">Transferase</keyword>
<dbReference type="SUPFAM" id="SSF53335">
    <property type="entry name" value="S-adenosyl-L-methionine-dependent methyltransferases"/>
    <property type="match status" value="1"/>
</dbReference>
<evidence type="ECO:0000313" key="4">
    <source>
        <dbReference type="EMBL" id="UWZ55516.1"/>
    </source>
</evidence>
<dbReference type="PANTHER" id="PTHR10509:SF14">
    <property type="entry name" value="CAFFEOYL-COA O-METHYLTRANSFERASE 3-RELATED"/>
    <property type="match status" value="1"/>
</dbReference>
<proteinExistence type="predicted"/>
<dbReference type="KEGG" id="daur:Daura_04595"/>
<dbReference type="PROSITE" id="PS51682">
    <property type="entry name" value="SAM_OMT_I"/>
    <property type="match status" value="1"/>
</dbReference>
<dbReference type="PANTHER" id="PTHR10509">
    <property type="entry name" value="O-METHYLTRANSFERASE-RELATED"/>
    <property type="match status" value="1"/>
</dbReference>
<dbReference type="AlphaFoldDB" id="A0A9Q9IH09"/>
<evidence type="ECO:0000256" key="1">
    <source>
        <dbReference type="ARBA" id="ARBA00022603"/>
    </source>
</evidence>
<sequence>MTRRTLALTEALHAYVVANGSEPDDLVRDLIAETAAVLPHDAGMQVAPEQAALLTLLTRISGARRAVEIGTFTGLSSIAIARGLADGGRLTCFDVSEEFTAIARRYWRRAGLDDRIELRIGPAARTLAALPGEPHLDLVFIDADKTGYPAYWEAVVPRVRPGGLILVDNVLRDGHVLDPDPGDEGTLAIVAFNRMVLADERVESMILPIADGLTLARRL</sequence>
<keyword evidence="1" id="KW-0489">Methyltransferase</keyword>
<dbReference type="InterPro" id="IPR002935">
    <property type="entry name" value="SAM_O-MeTrfase"/>
</dbReference>